<keyword evidence="3" id="KW-1185">Reference proteome</keyword>
<protein>
    <submittedName>
        <fullName evidence="2">Uncharacterized protein</fullName>
    </submittedName>
</protein>
<dbReference type="EMBL" id="JAWQEG010001736">
    <property type="protein sequence ID" value="KAK3877008.1"/>
    <property type="molecule type" value="Genomic_DNA"/>
</dbReference>
<dbReference type="Proteomes" id="UP001286313">
    <property type="component" value="Unassembled WGS sequence"/>
</dbReference>
<proteinExistence type="predicted"/>
<name>A0AAE1FSH6_PETCI</name>
<reference evidence="2" key="1">
    <citation type="submission" date="2023-10" db="EMBL/GenBank/DDBJ databases">
        <title>Genome assemblies of two species of porcelain crab, Petrolisthes cinctipes and Petrolisthes manimaculis (Anomura: Porcellanidae).</title>
        <authorList>
            <person name="Angst P."/>
        </authorList>
    </citation>
    <scope>NUCLEOTIDE SEQUENCE</scope>
    <source>
        <strain evidence="2">PB745_01</strain>
        <tissue evidence="2">Gill</tissue>
    </source>
</reference>
<evidence type="ECO:0000256" key="1">
    <source>
        <dbReference type="SAM" id="MobiDB-lite"/>
    </source>
</evidence>
<organism evidence="2 3">
    <name type="scientific">Petrolisthes cinctipes</name>
    <name type="common">Flat porcelain crab</name>
    <dbReference type="NCBI Taxonomy" id="88211"/>
    <lineage>
        <taxon>Eukaryota</taxon>
        <taxon>Metazoa</taxon>
        <taxon>Ecdysozoa</taxon>
        <taxon>Arthropoda</taxon>
        <taxon>Crustacea</taxon>
        <taxon>Multicrustacea</taxon>
        <taxon>Malacostraca</taxon>
        <taxon>Eumalacostraca</taxon>
        <taxon>Eucarida</taxon>
        <taxon>Decapoda</taxon>
        <taxon>Pleocyemata</taxon>
        <taxon>Anomura</taxon>
        <taxon>Galatheoidea</taxon>
        <taxon>Porcellanidae</taxon>
        <taxon>Petrolisthes</taxon>
    </lineage>
</organism>
<sequence>MLTGAGVVYSQTQNTTPDTSPGSTLKSTLPFPSLLDHFTKRRISSRGHNYTVNINKCGPDRIISEDESTSADRFLLPADLLPSLCGAATANLSEWRADDNSECKAPSRLHESRYRSRALWHILHTGISSLRTQA</sequence>
<dbReference type="AlphaFoldDB" id="A0AAE1FSH6"/>
<gene>
    <name evidence="2" type="ORF">Pcinc_018261</name>
</gene>
<accession>A0AAE1FSH6</accession>
<comment type="caution">
    <text evidence="2">The sequence shown here is derived from an EMBL/GenBank/DDBJ whole genome shotgun (WGS) entry which is preliminary data.</text>
</comment>
<evidence type="ECO:0000313" key="2">
    <source>
        <dbReference type="EMBL" id="KAK3877008.1"/>
    </source>
</evidence>
<evidence type="ECO:0000313" key="3">
    <source>
        <dbReference type="Proteomes" id="UP001286313"/>
    </source>
</evidence>
<feature type="region of interest" description="Disordered" evidence="1">
    <location>
        <begin position="1"/>
        <end position="24"/>
    </location>
</feature>
<feature type="compositionally biased region" description="Polar residues" evidence="1">
    <location>
        <begin position="9"/>
        <end position="24"/>
    </location>
</feature>